<keyword evidence="1" id="KW-0175">Coiled coil</keyword>
<name>A0A518DV25_9BACT</name>
<dbReference type="PANTHER" id="PTHR30121:SF6">
    <property type="entry name" value="SLR6007 PROTEIN"/>
    <property type="match status" value="1"/>
</dbReference>
<evidence type="ECO:0000313" key="2">
    <source>
        <dbReference type="EMBL" id="QDU95674.1"/>
    </source>
</evidence>
<dbReference type="InterPro" id="IPR027417">
    <property type="entry name" value="P-loop_NTPase"/>
</dbReference>
<dbReference type="AlphaFoldDB" id="A0A518DV25"/>
<protein>
    <submittedName>
        <fullName evidence="2">AAA-like domain protein</fullName>
    </submittedName>
</protein>
<accession>A0A518DV25</accession>
<dbReference type="EMBL" id="CP036433">
    <property type="protein sequence ID" value="QDU95674.1"/>
    <property type="molecule type" value="Genomic_DNA"/>
</dbReference>
<dbReference type="OrthoDB" id="9758751at2"/>
<dbReference type="RefSeq" id="WP_145054384.1">
    <property type="nucleotide sequence ID" value="NZ_CP036433.1"/>
</dbReference>
<evidence type="ECO:0000313" key="3">
    <source>
        <dbReference type="Proteomes" id="UP000317648"/>
    </source>
</evidence>
<keyword evidence="3" id="KW-1185">Reference proteome</keyword>
<feature type="coiled-coil region" evidence="1">
    <location>
        <begin position="687"/>
        <end position="714"/>
    </location>
</feature>
<proteinExistence type="predicted"/>
<organism evidence="2 3">
    <name type="scientific">Lignipirellula cremea</name>
    <dbReference type="NCBI Taxonomy" id="2528010"/>
    <lineage>
        <taxon>Bacteria</taxon>
        <taxon>Pseudomonadati</taxon>
        <taxon>Planctomycetota</taxon>
        <taxon>Planctomycetia</taxon>
        <taxon>Pirellulales</taxon>
        <taxon>Pirellulaceae</taxon>
        <taxon>Lignipirellula</taxon>
    </lineage>
</organism>
<sequence length="840" mass="92717">MQDFEKLGAFYLGKQYDMGEKKRLDDLLLYDAKDLTTHGMCVGMTGSGKTGLCLSLLEEAAIDGIPAIAIDPKGDLGNLMLTFPGLTAEEFRPWIDEGEALRQGLSADEYAAHTAAQWKEGLAEWGQDGARIERLKQAADVAIYTPGGGAGLQLTVLRSFSAPGPAVVADGEAFRDLISGAVSGLLALLKIDADPIRSREFILLSNILDAAWKTGRNLTLPQLIHSIQSPPFEKVGFIDLESFYPQKDRFELAMALNNLLASPAFASWMEGEPLDIQKLLYTPEGRPRLAILSIAHLTDAERMFFVTILLNELVAWMRNQPGSNSLRALLYMDEVFSYFPPTANPPSKKPMLTLLKQARAYGLGVMLATQNPVDLDYKGLSNMGTWFLGRLQTERDKMRVLEGLEGAAADSGVRFDRSAMEATLAGLGNRVFLMHNVHEDGPVVFQTRWALSYLRGPLSKPQIEKLMAPRKAGASAAPPGARSASAAAASTAAASGGDSFLDSLVPVRAPAPTSRASGPAVEVPPPATKPVLPPEVEQAYLPVRERVAPGEQLVYVGAILGEAKVHFVKSTYKVDDWVEFKKLKTLDVDSDSVDWSDAEPMEEGFELETKGDLDGSYQDLPKTVSSRGMKKWESELKSALYRDETLSVWKCTALKEYSELAECEGDFRIRLSQAAREYRDLQIEKLRSKYASKLDTLQERIRKAEQAVDRERGQYRSSQVSTAVSFGTSILGALFGRKLTSVTNVTRAGSSMRAAGRTAQQYSDISRAQEDVEKLKREYQELEDEARKETDAIQESFNPQEMELEELEVTPRKSDITIERILLLWTPWIRQSDGHLHKAH</sequence>
<dbReference type="PANTHER" id="PTHR30121">
    <property type="entry name" value="UNCHARACTERIZED PROTEIN YJGR-RELATED"/>
    <property type="match status" value="1"/>
</dbReference>
<dbReference type="SUPFAM" id="SSF52540">
    <property type="entry name" value="P-loop containing nucleoside triphosphate hydrolases"/>
    <property type="match status" value="1"/>
</dbReference>
<evidence type="ECO:0000256" key="1">
    <source>
        <dbReference type="SAM" id="Coils"/>
    </source>
</evidence>
<dbReference type="CDD" id="cd01127">
    <property type="entry name" value="TrwB_TraG_TraD_VirD4"/>
    <property type="match status" value="1"/>
</dbReference>
<reference evidence="2 3" key="1">
    <citation type="submission" date="2019-02" db="EMBL/GenBank/DDBJ databases">
        <title>Deep-cultivation of Planctomycetes and their phenomic and genomic characterization uncovers novel biology.</title>
        <authorList>
            <person name="Wiegand S."/>
            <person name="Jogler M."/>
            <person name="Boedeker C."/>
            <person name="Pinto D."/>
            <person name="Vollmers J."/>
            <person name="Rivas-Marin E."/>
            <person name="Kohn T."/>
            <person name="Peeters S.H."/>
            <person name="Heuer A."/>
            <person name="Rast P."/>
            <person name="Oberbeckmann S."/>
            <person name="Bunk B."/>
            <person name="Jeske O."/>
            <person name="Meyerdierks A."/>
            <person name="Storesund J.E."/>
            <person name="Kallscheuer N."/>
            <person name="Luecker S."/>
            <person name="Lage O.M."/>
            <person name="Pohl T."/>
            <person name="Merkel B.J."/>
            <person name="Hornburger P."/>
            <person name="Mueller R.-W."/>
            <person name="Bruemmer F."/>
            <person name="Labrenz M."/>
            <person name="Spormann A.M."/>
            <person name="Op den Camp H."/>
            <person name="Overmann J."/>
            <person name="Amann R."/>
            <person name="Jetten M.S.M."/>
            <person name="Mascher T."/>
            <person name="Medema M.H."/>
            <person name="Devos D.P."/>
            <person name="Kaster A.-K."/>
            <person name="Ovreas L."/>
            <person name="Rohde M."/>
            <person name="Galperin M.Y."/>
            <person name="Jogler C."/>
        </authorList>
    </citation>
    <scope>NUCLEOTIDE SEQUENCE [LARGE SCALE GENOMIC DNA]</scope>
    <source>
        <strain evidence="2 3">Pla85_3_4</strain>
    </source>
</reference>
<dbReference type="Gene3D" id="3.40.50.300">
    <property type="entry name" value="P-loop containing nucleotide triphosphate hydrolases"/>
    <property type="match status" value="2"/>
</dbReference>
<feature type="coiled-coil region" evidence="1">
    <location>
        <begin position="758"/>
        <end position="792"/>
    </location>
</feature>
<dbReference type="Proteomes" id="UP000317648">
    <property type="component" value="Chromosome"/>
</dbReference>
<gene>
    <name evidence="2" type="ORF">Pla8534_34910</name>
</gene>
<dbReference type="InterPro" id="IPR051162">
    <property type="entry name" value="T4SS_component"/>
</dbReference>
<dbReference type="KEGG" id="lcre:Pla8534_34910"/>